<keyword evidence="1" id="KW-0479">Metal-binding</keyword>
<gene>
    <name evidence="3" type="ORF">GCK32_011745</name>
</gene>
<feature type="domain" description="SWIM-type" evidence="2">
    <location>
        <begin position="496"/>
        <end position="548"/>
    </location>
</feature>
<dbReference type="PANTHER" id="PTHR33936">
    <property type="entry name" value="PROTEIN CBG17840"/>
    <property type="match status" value="1"/>
</dbReference>
<evidence type="ECO:0000256" key="1">
    <source>
        <dbReference type="PROSITE-ProRule" id="PRU00325"/>
    </source>
</evidence>
<dbReference type="PROSITE" id="PS50966">
    <property type="entry name" value="ZF_SWIM"/>
    <property type="match status" value="1"/>
</dbReference>
<dbReference type="Proteomes" id="UP001331761">
    <property type="component" value="Unassembled WGS sequence"/>
</dbReference>
<organism evidence="3 4">
    <name type="scientific">Trichostrongylus colubriformis</name>
    <name type="common">Black scour worm</name>
    <dbReference type="NCBI Taxonomy" id="6319"/>
    <lineage>
        <taxon>Eukaryota</taxon>
        <taxon>Metazoa</taxon>
        <taxon>Ecdysozoa</taxon>
        <taxon>Nematoda</taxon>
        <taxon>Chromadorea</taxon>
        <taxon>Rhabditida</taxon>
        <taxon>Rhabditina</taxon>
        <taxon>Rhabditomorpha</taxon>
        <taxon>Strongyloidea</taxon>
        <taxon>Trichostrongylidae</taxon>
        <taxon>Trichostrongylus</taxon>
    </lineage>
</organism>
<dbReference type="Pfam" id="PF10551">
    <property type="entry name" value="MULE"/>
    <property type="match status" value="1"/>
</dbReference>
<dbReference type="GO" id="GO:0008270">
    <property type="term" value="F:zinc ion binding"/>
    <property type="evidence" value="ECO:0007669"/>
    <property type="project" value="UniProtKB-KW"/>
</dbReference>
<dbReference type="InterPro" id="IPR018289">
    <property type="entry name" value="MULE_transposase_dom"/>
</dbReference>
<evidence type="ECO:0000313" key="4">
    <source>
        <dbReference type="Proteomes" id="UP001331761"/>
    </source>
</evidence>
<dbReference type="InterPro" id="IPR052797">
    <property type="entry name" value="RegFact_GeneExpr_CellDeath"/>
</dbReference>
<keyword evidence="1" id="KW-0863">Zinc-finger</keyword>
<proteinExistence type="predicted"/>
<protein>
    <submittedName>
        <fullName evidence="3">MULE domain-containing protein</fullName>
    </submittedName>
</protein>
<sequence>MGRFQDYAIHELSFSSAEDYKEWFDRMCDSNCTSFFCRSSSAMEGSKVLLMRCNRCGEGTPKGEERIRGTKKVHLYCSAFANVHFNSDGTVNARACFGHIGHDLDPALLRWTDEQLEYLKFMIQEFSTEYIVQKMRKDYTSKDSKLYFITKKDLWNLMVRFHLTPGVRDTDDVTSLAMREAERNPEDGIRYFRAPEEPSGKGFVLVIITPIQRLWLEQFGKRGISVDDTHNVTRYALKLATVMVVDDRDRGLPAAFLLSGEMTSKEVKILFDEIRRLIPNFHPKSLVSDEALAFYNGFKLSFGGRIVDHFLCRFHILQSWKRKTKECVKPELQRGIIEAFRSLLKIADEPTFHAKLGEILTHLRLQGCSRLIQYLQREYLGPDKIKQWAAFHRRGIVMSTSMYTERWHLRLKQEKLKRKANSRIDYVVDTLIKSVEELAADLEIRDRRQLCSSFRVKENNIQHKLAVRFYKENSDRIHKVGNLAWNVDSTSSDTVYRVEFEEQCSCSEINTHCSRCHICPYAVTCSCRSGSLAGVACFHSHAVKLYGGEPTSEPPVIIELQAEPPVAEIQQSERSVEPFRDPRGELHALRDDVAKSYTVIYAKVNALVKQGDEIAVQALSDLAERMRRLASDFGHPSNVAVLPRPEVSSGRPTLKKAELYTRAQIRKQMKKKAQTTEEIHVDPEDILFCSLCFEEHPALPEDMDPEEPDARETQWMRCTQCRVWAHAVCARAIQNRRCKACKTGKYSIYV</sequence>
<dbReference type="PANTHER" id="PTHR33936:SF24">
    <property type="entry name" value="C2H2-TYPE DOMAIN-CONTAINING PROTEIN"/>
    <property type="match status" value="1"/>
</dbReference>
<name>A0AAN8GAP3_TRICO</name>
<accession>A0AAN8GAP3</accession>
<keyword evidence="4" id="KW-1185">Reference proteome</keyword>
<dbReference type="EMBL" id="WIXE01007185">
    <property type="protein sequence ID" value="KAK5980648.1"/>
    <property type="molecule type" value="Genomic_DNA"/>
</dbReference>
<comment type="caution">
    <text evidence="3">The sequence shown here is derived from an EMBL/GenBank/DDBJ whole genome shotgun (WGS) entry which is preliminary data.</text>
</comment>
<evidence type="ECO:0000313" key="3">
    <source>
        <dbReference type="EMBL" id="KAK5980648.1"/>
    </source>
</evidence>
<dbReference type="AlphaFoldDB" id="A0AAN8GAP3"/>
<keyword evidence="1" id="KW-0862">Zinc</keyword>
<dbReference type="InterPro" id="IPR007527">
    <property type="entry name" value="Znf_SWIM"/>
</dbReference>
<reference evidence="3 4" key="1">
    <citation type="submission" date="2019-10" db="EMBL/GenBank/DDBJ databases">
        <title>Assembly and Annotation for the nematode Trichostrongylus colubriformis.</title>
        <authorList>
            <person name="Martin J."/>
        </authorList>
    </citation>
    <scope>NUCLEOTIDE SEQUENCE [LARGE SCALE GENOMIC DNA]</scope>
    <source>
        <strain evidence="3">G859</strain>
        <tissue evidence="3">Whole worm</tissue>
    </source>
</reference>
<evidence type="ECO:0000259" key="2">
    <source>
        <dbReference type="PROSITE" id="PS50966"/>
    </source>
</evidence>